<dbReference type="PROSITE" id="PS00198">
    <property type="entry name" value="4FE4S_FER_1"/>
    <property type="match status" value="1"/>
</dbReference>
<dbReference type="InterPro" id="IPR007160">
    <property type="entry name" value="DUF362"/>
</dbReference>
<keyword evidence="1" id="KW-0479">Metal-binding</keyword>
<dbReference type="Pfam" id="PF13237">
    <property type="entry name" value="Fer4_10"/>
    <property type="match status" value="1"/>
</dbReference>
<evidence type="ECO:0000313" key="6">
    <source>
        <dbReference type="Proteomes" id="UP000070456"/>
    </source>
</evidence>
<accession>A0A140LEC2</accession>
<evidence type="ECO:0000313" key="5">
    <source>
        <dbReference type="EMBL" id="KXG78897.1"/>
    </source>
</evidence>
<sequence>MSNNIIDYSENYISYIFYHISKRIEELKLRKVGEKMEKVSLVRCEDYEYEKVKEAVLQSFCNLGGIEKYIQRGDRVLLKVNLLMKKKPEEAATTHPIFVRALAEILMEHGAQVIIGDSPGGPFHEKQLRGVYRVCGMEEVAEKTGAQLNYDTGQVEVKDDTLKLLKNLTVIKVLQDVDKVISVSKLKTHGMALFTGAVKNMFGIIPGLLKVEYHFKMSNIVDFSDVLVDICKYANPILSFMDGIVGMEGDGPSAGTPRKIGAVIASTSPYHLDVAASSIIGLDPREVPTIQRSMERNICKGNLEDIEFVGGKIEDFRVKKYKVPKIRSVNFFHGRLPRFLERPMHRLLQPRPVFLHDQCSGCGDCQESCPPKTITMIHHRPVVNLEHCIRCFCCQELCPQKAVKIHRPWLLHRLVQW</sequence>
<dbReference type="AlphaFoldDB" id="A0A140LEC2"/>
<feature type="domain" description="4Fe-4S ferredoxin-type" evidence="4">
    <location>
        <begin position="350"/>
        <end position="379"/>
    </location>
</feature>
<dbReference type="STRING" id="520762.AN619_00560"/>
<dbReference type="InterPro" id="IPR017900">
    <property type="entry name" value="4Fe4S_Fe_S_CS"/>
</dbReference>
<dbReference type="GO" id="GO:0051536">
    <property type="term" value="F:iron-sulfur cluster binding"/>
    <property type="evidence" value="ECO:0007669"/>
    <property type="project" value="UniProtKB-KW"/>
</dbReference>
<dbReference type="GO" id="GO:0046872">
    <property type="term" value="F:metal ion binding"/>
    <property type="evidence" value="ECO:0007669"/>
    <property type="project" value="UniProtKB-KW"/>
</dbReference>
<keyword evidence="6" id="KW-1185">Reference proteome</keyword>
<dbReference type="InterPro" id="IPR017896">
    <property type="entry name" value="4Fe4S_Fe-S-bd"/>
</dbReference>
<dbReference type="Gene3D" id="3.30.70.20">
    <property type="match status" value="1"/>
</dbReference>
<dbReference type="EMBL" id="LOEE01000003">
    <property type="protein sequence ID" value="KXG78897.1"/>
    <property type="molecule type" value="Genomic_DNA"/>
</dbReference>
<evidence type="ECO:0000256" key="2">
    <source>
        <dbReference type="ARBA" id="ARBA00023004"/>
    </source>
</evidence>
<evidence type="ECO:0000256" key="1">
    <source>
        <dbReference type="ARBA" id="ARBA00022723"/>
    </source>
</evidence>
<evidence type="ECO:0000256" key="3">
    <source>
        <dbReference type="ARBA" id="ARBA00023014"/>
    </source>
</evidence>
<dbReference type="SUPFAM" id="SSF54862">
    <property type="entry name" value="4Fe-4S ferredoxins"/>
    <property type="match status" value="1"/>
</dbReference>
<protein>
    <recommendedName>
        <fullName evidence="4">4Fe-4S ferredoxin-type domain-containing protein</fullName>
    </recommendedName>
</protein>
<name>A0A140LEC2_9FIRM</name>
<dbReference type="Proteomes" id="UP000070456">
    <property type="component" value="Unassembled WGS sequence"/>
</dbReference>
<organism evidence="5 6">
    <name type="scientific">Thermotalea metallivorans</name>
    <dbReference type="NCBI Taxonomy" id="520762"/>
    <lineage>
        <taxon>Bacteria</taxon>
        <taxon>Bacillati</taxon>
        <taxon>Bacillota</taxon>
        <taxon>Clostridia</taxon>
        <taxon>Peptostreptococcales</taxon>
        <taxon>Thermotaleaceae</taxon>
        <taxon>Thermotalea</taxon>
    </lineage>
</organism>
<keyword evidence="3" id="KW-0411">Iron-sulfur</keyword>
<dbReference type="PROSITE" id="PS51379">
    <property type="entry name" value="4FE4S_FER_2"/>
    <property type="match status" value="2"/>
</dbReference>
<keyword evidence="2" id="KW-0408">Iron</keyword>
<dbReference type="Pfam" id="PF04015">
    <property type="entry name" value="DUF362"/>
    <property type="match status" value="1"/>
</dbReference>
<gene>
    <name evidence="5" type="ORF">AN619_00560</name>
</gene>
<comment type="caution">
    <text evidence="5">The sequence shown here is derived from an EMBL/GenBank/DDBJ whole genome shotgun (WGS) entry which is preliminary data.</text>
</comment>
<evidence type="ECO:0000259" key="4">
    <source>
        <dbReference type="PROSITE" id="PS51379"/>
    </source>
</evidence>
<proteinExistence type="predicted"/>
<dbReference type="PATRIC" id="fig|520762.4.peg.66"/>
<feature type="domain" description="4Fe-4S ferredoxin-type" evidence="4">
    <location>
        <begin position="380"/>
        <end position="408"/>
    </location>
</feature>
<reference evidence="5 6" key="1">
    <citation type="submission" date="2015-12" db="EMBL/GenBank/DDBJ databases">
        <title>Draft genome sequence of the thermoanaerobe Thermotalea metallivorans, an isolate from the runoff channel of the Great Artesian Basin, Australia.</title>
        <authorList>
            <person name="Patel B.K."/>
        </authorList>
    </citation>
    <scope>NUCLEOTIDE SEQUENCE [LARGE SCALE GENOMIC DNA]</scope>
    <source>
        <strain evidence="5 6">B2-1</strain>
    </source>
</reference>